<organism evidence="1 2">
    <name type="scientific">Alicyclobacillus fodiniaquatilis</name>
    <dbReference type="NCBI Taxonomy" id="1661150"/>
    <lineage>
        <taxon>Bacteria</taxon>
        <taxon>Bacillati</taxon>
        <taxon>Bacillota</taxon>
        <taxon>Bacilli</taxon>
        <taxon>Bacillales</taxon>
        <taxon>Alicyclobacillaceae</taxon>
        <taxon>Alicyclobacillus</taxon>
    </lineage>
</organism>
<keyword evidence="2" id="KW-1185">Reference proteome</keyword>
<dbReference type="EMBL" id="JBHUCX010000100">
    <property type="protein sequence ID" value="MFD1678079.1"/>
    <property type="molecule type" value="Genomic_DNA"/>
</dbReference>
<proteinExistence type="predicted"/>
<comment type="caution">
    <text evidence="1">The sequence shown here is derived from an EMBL/GenBank/DDBJ whole genome shotgun (WGS) entry which is preliminary data.</text>
</comment>
<evidence type="ECO:0000313" key="1">
    <source>
        <dbReference type="EMBL" id="MFD1678079.1"/>
    </source>
</evidence>
<accession>A0ABW4JPM3</accession>
<gene>
    <name evidence="1" type="ORF">ACFSB2_25765</name>
</gene>
<protein>
    <submittedName>
        <fullName evidence="1">Uncharacterized protein</fullName>
    </submittedName>
</protein>
<reference evidence="2" key="1">
    <citation type="journal article" date="2019" name="Int. J. Syst. Evol. Microbiol.">
        <title>The Global Catalogue of Microorganisms (GCM) 10K type strain sequencing project: providing services to taxonomists for standard genome sequencing and annotation.</title>
        <authorList>
            <consortium name="The Broad Institute Genomics Platform"/>
            <consortium name="The Broad Institute Genome Sequencing Center for Infectious Disease"/>
            <person name="Wu L."/>
            <person name="Ma J."/>
        </authorList>
    </citation>
    <scope>NUCLEOTIDE SEQUENCE [LARGE SCALE GENOMIC DNA]</scope>
    <source>
        <strain evidence="2">CGMCC 1.12286</strain>
    </source>
</reference>
<dbReference type="Proteomes" id="UP001597079">
    <property type="component" value="Unassembled WGS sequence"/>
</dbReference>
<name>A0ABW4JPM3_9BACL</name>
<dbReference type="RefSeq" id="WP_377946063.1">
    <property type="nucleotide sequence ID" value="NZ_JBHUCX010000100.1"/>
</dbReference>
<evidence type="ECO:0000313" key="2">
    <source>
        <dbReference type="Proteomes" id="UP001597079"/>
    </source>
</evidence>
<sequence length="41" mass="4804">MLIPLEMRMEETANVRKLAVNEMHALCPKQTTFIDRQMVLT</sequence>